<organism evidence="1 2">
    <name type="scientific">Russula earlei</name>
    <dbReference type="NCBI Taxonomy" id="71964"/>
    <lineage>
        <taxon>Eukaryota</taxon>
        <taxon>Fungi</taxon>
        <taxon>Dikarya</taxon>
        <taxon>Basidiomycota</taxon>
        <taxon>Agaricomycotina</taxon>
        <taxon>Agaricomycetes</taxon>
        <taxon>Russulales</taxon>
        <taxon>Russulaceae</taxon>
        <taxon>Russula</taxon>
    </lineage>
</organism>
<gene>
    <name evidence="1" type="ORF">F5148DRAFT_1165796</name>
</gene>
<dbReference type="Proteomes" id="UP001207468">
    <property type="component" value="Unassembled WGS sequence"/>
</dbReference>
<accession>A0ACC0ULQ2</accession>
<comment type="caution">
    <text evidence="1">The sequence shown here is derived from an EMBL/GenBank/DDBJ whole genome shotgun (WGS) entry which is preliminary data.</text>
</comment>
<protein>
    <submittedName>
        <fullName evidence="1">ARM repeat-containing protein</fullName>
    </submittedName>
</protein>
<proteinExistence type="predicted"/>
<keyword evidence="2" id="KW-1185">Reference proteome</keyword>
<evidence type="ECO:0000313" key="2">
    <source>
        <dbReference type="Proteomes" id="UP001207468"/>
    </source>
</evidence>
<sequence>MEQQAADQVVHAILVASDPNQGSLHQQALEYLSSIQQNAGETWGLALNLFVDATPTGERKHPIEARFFALRVLDDFLETRSEPLDEKSFDTLRQAFLAYIQSEYTYGSAESNALFLRNKFSHTLTLLFLATYLDRWPTFFSDLFALMRPAESSTQTLFSPHVSLLFFHFIIEISEEVADQIIKGARQFNSDRHVRDARVRDAVRERDAARINEAVLTVVAEYAERLQVLRKATAASSRETSDVLEVVDWGIRTFGSYAGWVDINLTVTPTTIPLLFALLSDPSLSIRMAAAGALRRIISKGLKEPADKLQLIKVLSLGQVVDSLEERTRAEQIARGDDTDEGEESYREALGRLLNVLGIELVKLADDAPVDEVRAEGSGLLQQILPVMLRFMEDEYDDTCSTVFPMLQIVLASYKRSRKLATEPLDEQKRAFLASLQAVILKKMKWEEGADLDDLDEDDRAAFEVLRKELRSFMDSLLSIDQVLVVEAIRSHVLQTLQLYASGTAIKWNDAELAVYLVFIFGEINKSSTKGRSAFSQAPQVPKEKRKEIDYADFPLTPHGELIMALFETGISAYPNQAVVMQFFETVARYGDFFKVRKQCIVPALEAMVDARGLHNPKSAVRARVFYLFHRFIKDNQKEVSPELAGTLLEGIRDTLTIRIELPEIDPNEPNDPLTEATSTPDPQLYLFETVGTLVQLFFRTPEQSAVLLLSVVTPLLDELSTNLRAFKEKQDVLPIVKIHHIIMALGNVAKGFPDYPTPLPDDFILPPLHVFRNIAQAILMSLGAMKEFKVVRDATRFAFARIFATTGPEVTDLIPTLMVNLLAHFEGTELVDFINFVNLLVHKLQQDLFDVLDELIGPLNAHVTNLMFQPVTGTDDILTHSESKRAYLTLLNNILSSNLAGVFLSDRNKDSFEPLLKCMLQLAGDSSDTQSQRATFTFLTKSVNVWGQPLSDATNVDVMPGSQGVPGFERFVYENVVPISFAVLSQPELNIKDGQVLVVLQEIAGLLQTIGKVRGEESYKFFVSVFLPAQNWPSETALEFTTRMRDFDSKQFRKYFTDFVRASRSGS</sequence>
<dbReference type="EMBL" id="JAGFNK010000013">
    <property type="protein sequence ID" value="KAI9512037.1"/>
    <property type="molecule type" value="Genomic_DNA"/>
</dbReference>
<evidence type="ECO:0000313" key="1">
    <source>
        <dbReference type="EMBL" id="KAI9512037.1"/>
    </source>
</evidence>
<reference evidence="1" key="1">
    <citation type="submission" date="2021-03" db="EMBL/GenBank/DDBJ databases">
        <title>Evolutionary priming and transition to the ectomycorrhizal habit in an iconic lineage of mushroom-forming fungi: is preadaptation a requirement?</title>
        <authorList>
            <consortium name="DOE Joint Genome Institute"/>
            <person name="Looney B.P."/>
            <person name="Miyauchi S."/>
            <person name="Morin E."/>
            <person name="Drula E."/>
            <person name="Courty P.E."/>
            <person name="Chicoki N."/>
            <person name="Fauchery L."/>
            <person name="Kohler A."/>
            <person name="Kuo A."/>
            <person name="LaButti K."/>
            <person name="Pangilinan J."/>
            <person name="Lipzen A."/>
            <person name="Riley R."/>
            <person name="Andreopoulos W."/>
            <person name="He G."/>
            <person name="Johnson J."/>
            <person name="Barry K.W."/>
            <person name="Grigoriev I.V."/>
            <person name="Nagy L."/>
            <person name="Hibbett D."/>
            <person name="Henrissat B."/>
            <person name="Matheny P.B."/>
            <person name="Labbe J."/>
            <person name="Martin A.F."/>
        </authorList>
    </citation>
    <scope>NUCLEOTIDE SEQUENCE</scope>
    <source>
        <strain evidence="1">BPL698</strain>
    </source>
</reference>
<name>A0ACC0ULQ2_9AGAM</name>